<evidence type="ECO:0000313" key="5">
    <source>
        <dbReference type="Proteomes" id="UP001155241"/>
    </source>
</evidence>
<feature type="domain" description="FAD-binding FR-type" evidence="3">
    <location>
        <begin position="1"/>
        <end position="96"/>
    </location>
</feature>
<dbReference type="Gene3D" id="3.40.50.80">
    <property type="entry name" value="Nucleotide-binding domain of ferredoxin-NADP reductase (FNR) module"/>
    <property type="match status" value="1"/>
</dbReference>
<dbReference type="Pfam" id="PF00175">
    <property type="entry name" value="NAD_binding_1"/>
    <property type="match status" value="1"/>
</dbReference>
<keyword evidence="2" id="KW-0411">Iron-sulfur</keyword>
<keyword evidence="1" id="KW-0274">FAD</keyword>
<dbReference type="PIRSF" id="PIRSF006816">
    <property type="entry name" value="Cyc3_hyd_g"/>
    <property type="match status" value="1"/>
</dbReference>
<dbReference type="InterPro" id="IPR001433">
    <property type="entry name" value="OxRdtase_FAD/NAD-bd"/>
</dbReference>
<dbReference type="RefSeq" id="WP_252851332.1">
    <property type="nucleotide sequence ID" value="NZ_JAMXLR010000020.1"/>
</dbReference>
<dbReference type="InterPro" id="IPR050353">
    <property type="entry name" value="PyrK_electron_transfer"/>
</dbReference>
<comment type="cofactor">
    <cofactor evidence="1">
        <name>FAD</name>
        <dbReference type="ChEBI" id="CHEBI:57692"/>
    </cofactor>
    <text evidence="1">Binds 1 FAD per subunit.</text>
</comment>
<dbReference type="InterPro" id="IPR039261">
    <property type="entry name" value="FNR_nucleotide-bd"/>
</dbReference>
<dbReference type="CDD" id="cd06219">
    <property type="entry name" value="DHOD_e_trans_like1"/>
    <property type="match status" value="1"/>
</dbReference>
<protein>
    <submittedName>
        <fullName evidence="4">Sulfide/dihydroorotate dehydrogenase-like FAD/NAD-binding protein</fullName>
    </submittedName>
</protein>
<reference evidence="4" key="1">
    <citation type="submission" date="2022-06" db="EMBL/GenBank/DDBJ databases">
        <title>Aeoliella straminimaris, a novel planctomycete from sediments.</title>
        <authorList>
            <person name="Vitorino I.R."/>
            <person name="Lage O.M."/>
        </authorList>
    </citation>
    <scope>NUCLEOTIDE SEQUENCE</scope>
    <source>
        <strain evidence="4">ICT_H6.2</strain>
    </source>
</reference>
<dbReference type="PANTHER" id="PTHR43513">
    <property type="entry name" value="DIHYDROOROTATE DEHYDROGENASE B (NAD(+)), ELECTRON TRANSFER SUBUNIT"/>
    <property type="match status" value="1"/>
</dbReference>
<dbReference type="GO" id="GO:0051537">
    <property type="term" value="F:2 iron, 2 sulfur cluster binding"/>
    <property type="evidence" value="ECO:0007669"/>
    <property type="project" value="UniProtKB-KW"/>
</dbReference>
<keyword evidence="2" id="KW-0479">Metal-binding</keyword>
<keyword evidence="1" id="KW-0285">Flavoprotein</keyword>
<gene>
    <name evidence="4" type="ORF">NG895_04880</name>
</gene>
<keyword evidence="2" id="KW-0408">Iron</keyword>
<dbReference type="InterPro" id="IPR019480">
    <property type="entry name" value="Dihydroorotate_DH_Fe-S-bd"/>
</dbReference>
<dbReference type="GO" id="GO:0006221">
    <property type="term" value="P:pyrimidine nucleotide biosynthetic process"/>
    <property type="evidence" value="ECO:0007669"/>
    <property type="project" value="InterPro"/>
</dbReference>
<dbReference type="InterPro" id="IPR008333">
    <property type="entry name" value="Cbr1-like_FAD-bd_dom"/>
</dbReference>
<sequence>MFAIAEATFLAPDVKRFRIEAPRVARNRKAGQFVIVRVEAEHGERIPLTIADSDPEAGTITIIVQGVGKTTKMLNRLEAGDTLPDVVGPLGEPSDIQNFGTVVVVGGGVGTAIAYPTAVAMKQAGNRVLGIVGARTRELLILEEEMSATTDELHLMTDDGSYGQQGFVTQKLQQLIDEGEEIDHVLAIGPIPMMAAIADVTRPYDIKTVVSLNPIMVDGTGMCGGCRVTVGGVSKFACVDGPEFDAHEVDFKILSQRNKMYREREKRSLEEFEMAPQPELDRVHACHLQQEHPEVGPRVGGA</sequence>
<evidence type="ECO:0000256" key="1">
    <source>
        <dbReference type="PIRSR" id="PIRSR006816-1"/>
    </source>
</evidence>
<dbReference type="Pfam" id="PF10418">
    <property type="entry name" value="DHODB_Fe-S_bind"/>
    <property type="match status" value="1"/>
</dbReference>
<evidence type="ECO:0000256" key="2">
    <source>
        <dbReference type="PIRSR" id="PIRSR006816-2"/>
    </source>
</evidence>
<name>A0A9X2F6K9_9BACT</name>
<dbReference type="SUPFAM" id="SSF52343">
    <property type="entry name" value="Ferredoxin reductase-like, C-terminal NADP-linked domain"/>
    <property type="match status" value="1"/>
</dbReference>
<feature type="binding site" evidence="2">
    <location>
        <position position="223"/>
    </location>
    <ligand>
        <name>[2Fe-2S] cluster</name>
        <dbReference type="ChEBI" id="CHEBI:190135"/>
    </ligand>
</feature>
<dbReference type="InterPro" id="IPR012165">
    <property type="entry name" value="Cyt_c3_hydrogenase_gsu"/>
</dbReference>
<feature type="binding site" evidence="1">
    <location>
        <begin position="63"/>
        <end position="65"/>
    </location>
    <ligand>
        <name>FAD</name>
        <dbReference type="ChEBI" id="CHEBI:57692"/>
    </ligand>
</feature>
<dbReference type="AlphaFoldDB" id="A0A9X2F6K9"/>
<dbReference type="Gene3D" id="2.40.30.10">
    <property type="entry name" value="Translation factors"/>
    <property type="match status" value="1"/>
</dbReference>
<organism evidence="4 5">
    <name type="scientific">Aeoliella straminimaris</name>
    <dbReference type="NCBI Taxonomy" id="2954799"/>
    <lineage>
        <taxon>Bacteria</taxon>
        <taxon>Pseudomonadati</taxon>
        <taxon>Planctomycetota</taxon>
        <taxon>Planctomycetia</taxon>
        <taxon>Pirellulales</taxon>
        <taxon>Lacipirellulaceae</taxon>
        <taxon>Aeoliella</taxon>
    </lineage>
</organism>
<proteinExistence type="predicted"/>
<feature type="binding site" evidence="2">
    <location>
        <position position="226"/>
    </location>
    <ligand>
        <name>[2Fe-2S] cluster</name>
        <dbReference type="ChEBI" id="CHEBI:190135"/>
    </ligand>
</feature>
<dbReference type="Proteomes" id="UP001155241">
    <property type="component" value="Unassembled WGS sequence"/>
</dbReference>
<dbReference type="GO" id="GO:0046872">
    <property type="term" value="F:metal ion binding"/>
    <property type="evidence" value="ECO:0007669"/>
    <property type="project" value="UniProtKB-KW"/>
</dbReference>
<dbReference type="GO" id="GO:0016491">
    <property type="term" value="F:oxidoreductase activity"/>
    <property type="evidence" value="ECO:0007669"/>
    <property type="project" value="InterPro"/>
</dbReference>
<feature type="binding site" evidence="2">
    <location>
        <position position="238"/>
    </location>
    <ligand>
        <name>[2Fe-2S] cluster</name>
        <dbReference type="ChEBI" id="CHEBI:190135"/>
    </ligand>
</feature>
<dbReference type="InterPro" id="IPR017938">
    <property type="entry name" value="Riboflavin_synthase-like_b-brl"/>
</dbReference>
<keyword evidence="2" id="KW-0001">2Fe-2S</keyword>
<keyword evidence="5" id="KW-1185">Reference proteome</keyword>
<dbReference type="Pfam" id="PF00970">
    <property type="entry name" value="FAD_binding_6"/>
    <property type="match status" value="1"/>
</dbReference>
<evidence type="ECO:0000259" key="3">
    <source>
        <dbReference type="PROSITE" id="PS51384"/>
    </source>
</evidence>
<evidence type="ECO:0000313" key="4">
    <source>
        <dbReference type="EMBL" id="MCO6043232.1"/>
    </source>
</evidence>
<comment type="caution">
    <text evidence="4">The sequence shown here is derived from an EMBL/GenBank/DDBJ whole genome shotgun (WGS) entry which is preliminary data.</text>
</comment>
<comment type="cofactor">
    <cofactor evidence="2">
        <name>[2Fe-2S] cluster</name>
        <dbReference type="ChEBI" id="CHEBI:190135"/>
    </cofactor>
    <text evidence="2">Binds 1 [2Fe-2S] cluster per subunit.</text>
</comment>
<dbReference type="InterPro" id="IPR017927">
    <property type="entry name" value="FAD-bd_FR_type"/>
</dbReference>
<dbReference type="EMBL" id="JAMXLR010000020">
    <property type="protein sequence ID" value="MCO6043232.1"/>
    <property type="molecule type" value="Genomic_DNA"/>
</dbReference>
<dbReference type="PROSITE" id="PS51384">
    <property type="entry name" value="FAD_FR"/>
    <property type="match status" value="1"/>
</dbReference>
<dbReference type="SUPFAM" id="SSF63380">
    <property type="entry name" value="Riboflavin synthase domain-like"/>
    <property type="match status" value="1"/>
</dbReference>
<dbReference type="GO" id="GO:0050660">
    <property type="term" value="F:flavin adenine dinucleotide binding"/>
    <property type="evidence" value="ECO:0007669"/>
    <property type="project" value="InterPro"/>
</dbReference>
<dbReference type="PANTHER" id="PTHR43513:SF3">
    <property type="entry name" value="DIHYDROOROTATE DEHYDROGENASE B (NAD(+)), ELECTRON TRANSFER SUBUNIT-RELATED"/>
    <property type="match status" value="1"/>
</dbReference>
<dbReference type="NCBIfam" id="NF004862">
    <property type="entry name" value="PRK06222.1"/>
    <property type="match status" value="1"/>
</dbReference>
<accession>A0A9X2F6K9</accession>